<proteinExistence type="predicted"/>
<dbReference type="GeneID" id="60058945"/>
<name>A0A6G2CLR4_9FIRM</name>
<dbReference type="GO" id="GO:0004175">
    <property type="term" value="F:endopeptidase activity"/>
    <property type="evidence" value="ECO:0007669"/>
    <property type="project" value="UniProtKB-ARBA"/>
</dbReference>
<comment type="caution">
    <text evidence="2">The sequence shown here is derived from an EMBL/GenBank/DDBJ whole genome shotgun (WGS) entry which is preliminary data.</text>
</comment>
<dbReference type="AlphaFoldDB" id="A0A6G2CLR4"/>
<dbReference type="Pfam" id="PF02517">
    <property type="entry name" value="Rce1-like"/>
    <property type="match status" value="1"/>
</dbReference>
<feature type="domain" description="CAAX prenyl protease 2/Lysostaphin resistance protein A-like" evidence="1">
    <location>
        <begin position="122"/>
        <end position="221"/>
    </location>
</feature>
<keyword evidence="2" id="KW-0645">Protease</keyword>
<evidence type="ECO:0000259" key="1">
    <source>
        <dbReference type="Pfam" id="PF02517"/>
    </source>
</evidence>
<accession>A0A6G2CLR4</accession>
<organism evidence="2">
    <name type="scientific">Turicibacter sanguinis</name>
    <dbReference type="NCBI Taxonomy" id="154288"/>
    <lineage>
        <taxon>Bacteria</taxon>
        <taxon>Bacillati</taxon>
        <taxon>Bacillota</taxon>
        <taxon>Erysipelotrichia</taxon>
        <taxon>Erysipelotrichales</taxon>
        <taxon>Turicibacteraceae</taxon>
        <taxon>Turicibacter</taxon>
    </lineage>
</organism>
<sequence length="269" mass="31329">MSGHFKDQCRKIPLISSNWFWYVLVVFGFLFLLKTPVLAGNPFSEFFLMSYHGVFLIFSVTIGFKEMAPLYNKEGGIWRMLLLAGAILFFSALVEGVVGGFLAADDPQQLEQYSFELSRKYVTVSFVRYALVGIGEELFKYMIFLILYYPLCKLFKSYWLPLLISTFVTCFFFGFLHANYNPDEWLTITLIIASGAVVYFYFLIKYQTIIPLMFAHFFQDFLVSLELTEQLEGIYGLTFLLIYMVVLIYIFGKMIKELFKGIKEKFIDK</sequence>
<dbReference type="RefSeq" id="WP_009607483.1">
    <property type="nucleotide sequence ID" value="NZ_CP053187.1"/>
</dbReference>
<evidence type="ECO:0000313" key="2">
    <source>
        <dbReference type="EMBL" id="MTL93826.1"/>
    </source>
</evidence>
<dbReference type="GO" id="GO:0008237">
    <property type="term" value="F:metallopeptidase activity"/>
    <property type="evidence" value="ECO:0007669"/>
    <property type="project" value="UniProtKB-KW"/>
</dbReference>
<dbReference type="GO" id="GO:0080120">
    <property type="term" value="P:CAAX-box protein maturation"/>
    <property type="evidence" value="ECO:0007669"/>
    <property type="project" value="UniProtKB-ARBA"/>
</dbReference>
<gene>
    <name evidence="2" type="ORF">GMA64_04750</name>
</gene>
<keyword evidence="2" id="KW-0482">Metalloprotease</keyword>
<dbReference type="EMBL" id="WMQV01000007">
    <property type="protein sequence ID" value="MTL93826.1"/>
    <property type="molecule type" value="Genomic_DNA"/>
</dbReference>
<keyword evidence="2" id="KW-0378">Hydrolase</keyword>
<dbReference type="GO" id="GO:0006508">
    <property type="term" value="P:proteolysis"/>
    <property type="evidence" value="ECO:0007669"/>
    <property type="project" value="UniProtKB-KW"/>
</dbReference>
<dbReference type="InterPro" id="IPR003675">
    <property type="entry name" value="Rce1/LyrA-like_dom"/>
</dbReference>
<reference evidence="2" key="1">
    <citation type="journal article" date="2019" name="Nat. Med.">
        <title>A library of human gut bacterial isolates paired with longitudinal multiomics data enables mechanistic microbiome research.</title>
        <authorList>
            <person name="Poyet M."/>
            <person name="Groussin M."/>
            <person name="Gibbons S.M."/>
            <person name="Avila-Pacheco J."/>
            <person name="Jiang X."/>
            <person name="Kearney S.M."/>
            <person name="Perrotta A.R."/>
            <person name="Berdy B."/>
            <person name="Zhao S."/>
            <person name="Lieberman T.D."/>
            <person name="Swanson P.K."/>
            <person name="Smith M."/>
            <person name="Roesemann S."/>
            <person name="Alexander J.E."/>
            <person name="Rich S.A."/>
            <person name="Livny J."/>
            <person name="Vlamakis H."/>
            <person name="Clish C."/>
            <person name="Bullock K."/>
            <person name="Deik A."/>
            <person name="Scott J."/>
            <person name="Pierce K.A."/>
            <person name="Xavier R.J."/>
            <person name="Alm E.J."/>
        </authorList>
    </citation>
    <scope>NUCLEOTIDE SEQUENCE</scope>
    <source>
        <strain evidence="2">BIOML-A179</strain>
    </source>
</reference>
<protein>
    <submittedName>
        <fullName evidence="2">CPBP family intramembrane metalloprotease</fullName>
    </submittedName>
</protein>